<evidence type="ECO:0000313" key="4">
    <source>
        <dbReference type="Proteomes" id="UP000240908"/>
    </source>
</evidence>
<evidence type="ECO:0008006" key="5">
    <source>
        <dbReference type="Google" id="ProtNLM"/>
    </source>
</evidence>
<organism evidence="3 4">
    <name type="scientific">Yersinia massiliensis</name>
    <dbReference type="NCBI Taxonomy" id="419257"/>
    <lineage>
        <taxon>Bacteria</taxon>
        <taxon>Pseudomonadati</taxon>
        <taxon>Pseudomonadota</taxon>
        <taxon>Gammaproteobacteria</taxon>
        <taxon>Enterobacterales</taxon>
        <taxon>Yersiniaceae</taxon>
        <taxon>Yersinia</taxon>
    </lineage>
</organism>
<evidence type="ECO:0000256" key="2">
    <source>
        <dbReference type="SAM" id="MobiDB-lite"/>
    </source>
</evidence>
<accession>A0ABM6UW51</accession>
<feature type="compositionally biased region" description="Low complexity" evidence="2">
    <location>
        <begin position="24"/>
        <end position="43"/>
    </location>
</feature>
<evidence type="ECO:0000256" key="1">
    <source>
        <dbReference type="SAM" id="Coils"/>
    </source>
</evidence>
<feature type="region of interest" description="Disordered" evidence="2">
    <location>
        <begin position="15"/>
        <end position="51"/>
    </location>
</feature>
<gene>
    <name evidence="3" type="ORF">DA391_15990</name>
</gene>
<dbReference type="Proteomes" id="UP000240908">
    <property type="component" value="Chromosome"/>
</dbReference>
<evidence type="ECO:0000313" key="3">
    <source>
        <dbReference type="EMBL" id="AVX39040.1"/>
    </source>
</evidence>
<feature type="coiled-coil region" evidence="1">
    <location>
        <begin position="178"/>
        <end position="205"/>
    </location>
</feature>
<sequence length="317" mass="35158">MNLFPFRGYCNELNTEGGDGGGAPEVTTDATAPVTTTEATPQPSTLNTPDKATVAPVAEFPDDWRDKLAGDDQKYRKQLERYASPQALAKAHKELQSKVSSGELLKAAKLPENPTPEELSAWRKDNDVPEKATDYLSGMPSGVIIGDEDKERVNSFIETMHGKNVSKDVVQAAIEWNQNKIEAERQEVYDRNADLQEQTEEALRAEWGPEFKRNINLVNGVIATLPESARGVFAGAKALDGTALFNNPDIMRWMVDMARKVNPVGTVVPGATNISAVDSELEQIEKVMKDNRPAYNKDTKMQDRYMQLLEAKERFNS</sequence>
<keyword evidence="4" id="KW-1185">Reference proteome</keyword>
<protein>
    <recommendedName>
        <fullName evidence="5">Scaffolding protein</fullName>
    </recommendedName>
</protein>
<proteinExistence type="predicted"/>
<keyword evidence="1" id="KW-0175">Coiled coil</keyword>
<dbReference type="EMBL" id="CP028487">
    <property type="protein sequence ID" value="AVX39040.1"/>
    <property type="molecule type" value="Genomic_DNA"/>
</dbReference>
<name>A0ABM6UW51_9GAMM</name>
<reference evidence="4" key="1">
    <citation type="journal article" date="2018" name="Genome Announc.">
        <title>First complete genome sequence of Yersinia massiliensis.</title>
        <authorList>
            <person name="Thomas M.C."/>
            <person name="Arling V."/>
            <person name="Goji N."/>
            <person name="Janzen T.W."/>
            <person name="Duceppe M.-O."/>
            <person name="Mathews A."/>
            <person name="Carrillo C."/>
            <person name="Amoako K."/>
        </authorList>
    </citation>
    <scope>NUCLEOTIDE SEQUENCE [LARGE SCALE GENOMIC DNA]</scope>
    <source>
        <strain evidence="4">GTA</strain>
    </source>
</reference>